<dbReference type="SUPFAM" id="SSF48008">
    <property type="entry name" value="GntR ligand-binding domain-like"/>
    <property type="match status" value="1"/>
</dbReference>
<evidence type="ECO:0000313" key="6">
    <source>
        <dbReference type="Proteomes" id="UP001596175"/>
    </source>
</evidence>
<keyword evidence="3" id="KW-0804">Transcription</keyword>
<dbReference type="SUPFAM" id="SSF46785">
    <property type="entry name" value="Winged helix' DNA-binding domain"/>
    <property type="match status" value="1"/>
</dbReference>
<dbReference type="PANTHER" id="PTHR43537:SF45">
    <property type="entry name" value="GNTR FAMILY REGULATORY PROTEIN"/>
    <property type="match status" value="1"/>
</dbReference>
<sequence>MARATRRISRQSVSFQVAEHIREQIFAGELGFGSKVPQDAIAEELGVSRLPVREALVALESDGMVTTEPHRGTFVADISPEDLLDHYGICGVIHGMAASRAAETITAEQLDELTAVNDAMVGESDAARAYELHWTFHQTINRIGGSRRLRAVLLQLSHQLPGSLFTSVSPTDIDAATAHAAILDALRAGDGAAAAALCRDHLAREGQLVIDRLRAQGLWASTGA</sequence>
<dbReference type="PANTHER" id="PTHR43537">
    <property type="entry name" value="TRANSCRIPTIONAL REGULATOR, GNTR FAMILY"/>
    <property type="match status" value="1"/>
</dbReference>
<accession>A0ABV9ZF52</accession>
<gene>
    <name evidence="5" type="ORF">ACFPK1_14175</name>
</gene>
<dbReference type="InterPro" id="IPR036390">
    <property type="entry name" value="WH_DNA-bd_sf"/>
</dbReference>
<organism evidence="5 6">
    <name type="scientific">Actinomycetospora rhizophila</name>
    <dbReference type="NCBI Taxonomy" id="1416876"/>
    <lineage>
        <taxon>Bacteria</taxon>
        <taxon>Bacillati</taxon>
        <taxon>Actinomycetota</taxon>
        <taxon>Actinomycetes</taxon>
        <taxon>Pseudonocardiales</taxon>
        <taxon>Pseudonocardiaceae</taxon>
        <taxon>Actinomycetospora</taxon>
    </lineage>
</organism>
<comment type="caution">
    <text evidence="5">The sequence shown here is derived from an EMBL/GenBank/DDBJ whole genome shotgun (WGS) entry which is preliminary data.</text>
</comment>
<evidence type="ECO:0000259" key="4">
    <source>
        <dbReference type="PROSITE" id="PS50949"/>
    </source>
</evidence>
<dbReference type="PRINTS" id="PR00035">
    <property type="entry name" value="HTHGNTR"/>
</dbReference>
<dbReference type="InterPro" id="IPR036388">
    <property type="entry name" value="WH-like_DNA-bd_sf"/>
</dbReference>
<dbReference type="Gene3D" id="1.20.120.530">
    <property type="entry name" value="GntR ligand-binding domain-like"/>
    <property type="match status" value="1"/>
</dbReference>
<evidence type="ECO:0000256" key="2">
    <source>
        <dbReference type="ARBA" id="ARBA00023125"/>
    </source>
</evidence>
<dbReference type="Proteomes" id="UP001596175">
    <property type="component" value="Unassembled WGS sequence"/>
</dbReference>
<evidence type="ECO:0000256" key="1">
    <source>
        <dbReference type="ARBA" id="ARBA00023015"/>
    </source>
</evidence>
<name>A0ABV9ZF52_9PSEU</name>
<keyword evidence="6" id="KW-1185">Reference proteome</keyword>
<dbReference type="Pfam" id="PF07729">
    <property type="entry name" value="FCD"/>
    <property type="match status" value="1"/>
</dbReference>
<dbReference type="PROSITE" id="PS50949">
    <property type="entry name" value="HTH_GNTR"/>
    <property type="match status" value="1"/>
</dbReference>
<dbReference type="InterPro" id="IPR000524">
    <property type="entry name" value="Tscrpt_reg_HTH_GntR"/>
</dbReference>
<dbReference type="RefSeq" id="WP_378021579.1">
    <property type="nucleotide sequence ID" value="NZ_JBHSKG010000006.1"/>
</dbReference>
<keyword evidence="1" id="KW-0805">Transcription regulation</keyword>
<dbReference type="CDD" id="cd07377">
    <property type="entry name" value="WHTH_GntR"/>
    <property type="match status" value="1"/>
</dbReference>
<protein>
    <submittedName>
        <fullName evidence="5">GntR family transcriptional regulator</fullName>
    </submittedName>
</protein>
<dbReference type="Gene3D" id="1.10.10.10">
    <property type="entry name" value="Winged helix-like DNA-binding domain superfamily/Winged helix DNA-binding domain"/>
    <property type="match status" value="1"/>
</dbReference>
<proteinExistence type="predicted"/>
<feature type="domain" description="HTH gntR-type" evidence="4">
    <location>
        <begin position="11"/>
        <end position="78"/>
    </location>
</feature>
<dbReference type="SMART" id="SM00345">
    <property type="entry name" value="HTH_GNTR"/>
    <property type="match status" value="1"/>
</dbReference>
<dbReference type="EMBL" id="JBHSKG010000006">
    <property type="protein sequence ID" value="MFC5139385.1"/>
    <property type="molecule type" value="Genomic_DNA"/>
</dbReference>
<reference evidence="6" key="1">
    <citation type="journal article" date="2019" name="Int. J. Syst. Evol. Microbiol.">
        <title>The Global Catalogue of Microorganisms (GCM) 10K type strain sequencing project: providing services to taxonomists for standard genome sequencing and annotation.</title>
        <authorList>
            <consortium name="The Broad Institute Genomics Platform"/>
            <consortium name="The Broad Institute Genome Sequencing Center for Infectious Disease"/>
            <person name="Wu L."/>
            <person name="Ma J."/>
        </authorList>
    </citation>
    <scope>NUCLEOTIDE SEQUENCE [LARGE SCALE GENOMIC DNA]</scope>
    <source>
        <strain evidence="6">XZYJ18</strain>
    </source>
</reference>
<dbReference type="Pfam" id="PF00392">
    <property type="entry name" value="GntR"/>
    <property type="match status" value="1"/>
</dbReference>
<dbReference type="InterPro" id="IPR011711">
    <property type="entry name" value="GntR_C"/>
</dbReference>
<keyword evidence="2" id="KW-0238">DNA-binding</keyword>
<dbReference type="InterPro" id="IPR008920">
    <property type="entry name" value="TF_FadR/GntR_C"/>
</dbReference>
<evidence type="ECO:0000256" key="3">
    <source>
        <dbReference type="ARBA" id="ARBA00023163"/>
    </source>
</evidence>
<dbReference type="SMART" id="SM00895">
    <property type="entry name" value="FCD"/>
    <property type="match status" value="1"/>
</dbReference>
<evidence type="ECO:0000313" key="5">
    <source>
        <dbReference type="EMBL" id="MFC5139385.1"/>
    </source>
</evidence>